<reference evidence="7" key="1">
    <citation type="submission" date="2021-12" db="EMBL/GenBank/DDBJ databases">
        <authorList>
            <person name="King R."/>
        </authorList>
    </citation>
    <scope>NUCLEOTIDE SEQUENCE</scope>
</reference>
<evidence type="ECO:0000256" key="2">
    <source>
        <dbReference type="ARBA" id="ARBA00014937"/>
    </source>
</evidence>
<dbReference type="EMBL" id="OU963871">
    <property type="protein sequence ID" value="CAH0383169.1"/>
    <property type="molecule type" value="Genomic_DNA"/>
</dbReference>
<protein>
    <recommendedName>
        <fullName evidence="2">26S proteasome non-ATPase regulatory subunit 9</fullName>
    </recommendedName>
    <alternativeName>
        <fullName evidence="4">26S proteasome regulatory subunit p27</fullName>
    </alternativeName>
</protein>
<feature type="domain" description="PDZ" evidence="5">
    <location>
        <begin position="120"/>
        <end position="183"/>
    </location>
</feature>
<feature type="domain" description="Nas2 N-terminal" evidence="6">
    <location>
        <begin position="17"/>
        <end position="93"/>
    </location>
</feature>
<dbReference type="Gene3D" id="6.10.140.1710">
    <property type="match status" value="1"/>
</dbReference>
<keyword evidence="3" id="KW-0143">Chaperone</keyword>
<dbReference type="Proteomes" id="UP001152759">
    <property type="component" value="Chromosome 10"/>
</dbReference>
<sequence>MVILNTMEKDLRQNVLRLMAEKEKIETTIREMFQILETNRVTMNDPLVDNEGFPRQDIDVFQVRHARHQIICLQNDFKNVMKNIEEGLHRIHAKSNPDSSAMESTSSVAPQDLPKPFASINFVAINSPADEAGLKVNDSLVQFGTVHTNNIRNLTDIHEVVKHSIGQSINVTALRNQKIIHLTLRPHTWAGRGVLGCEILPVDFVDR</sequence>
<evidence type="ECO:0000256" key="4">
    <source>
        <dbReference type="ARBA" id="ARBA00030007"/>
    </source>
</evidence>
<name>A0A9P0F044_BEMTA</name>
<dbReference type="FunFam" id="2.30.42.10:FF:000107">
    <property type="entry name" value="26S proteasome non-ATPase regulatory subunit 9"/>
    <property type="match status" value="1"/>
</dbReference>
<proteinExistence type="inferred from homology"/>
<dbReference type="GO" id="GO:0005634">
    <property type="term" value="C:nucleus"/>
    <property type="evidence" value="ECO:0007669"/>
    <property type="project" value="TreeGrafter"/>
</dbReference>
<evidence type="ECO:0000259" key="6">
    <source>
        <dbReference type="Pfam" id="PF18265"/>
    </source>
</evidence>
<evidence type="ECO:0000256" key="3">
    <source>
        <dbReference type="ARBA" id="ARBA00023186"/>
    </source>
</evidence>
<dbReference type="PANTHER" id="PTHR12651:SF1">
    <property type="entry name" value="26S PROTEASOME NON-ATPASE REGULATORY SUBUNIT 9"/>
    <property type="match status" value="1"/>
</dbReference>
<evidence type="ECO:0000256" key="1">
    <source>
        <dbReference type="ARBA" id="ARBA00005256"/>
    </source>
</evidence>
<dbReference type="KEGG" id="btab:109033411"/>
<gene>
    <name evidence="7" type="ORF">BEMITA_LOCUS2639</name>
</gene>
<keyword evidence="8" id="KW-1185">Reference proteome</keyword>
<evidence type="ECO:0000259" key="5">
    <source>
        <dbReference type="Pfam" id="PF13180"/>
    </source>
</evidence>
<dbReference type="InterPro" id="IPR040815">
    <property type="entry name" value="Nas2_N"/>
</dbReference>
<evidence type="ECO:0000313" key="8">
    <source>
        <dbReference type="Proteomes" id="UP001152759"/>
    </source>
</evidence>
<dbReference type="GO" id="GO:0070682">
    <property type="term" value="P:proteasome regulatory particle assembly"/>
    <property type="evidence" value="ECO:0007669"/>
    <property type="project" value="InterPro"/>
</dbReference>
<dbReference type="InterPro" id="IPR035269">
    <property type="entry name" value="PSMD9"/>
</dbReference>
<dbReference type="SUPFAM" id="SSF50156">
    <property type="entry name" value="PDZ domain-like"/>
    <property type="match status" value="1"/>
</dbReference>
<dbReference type="AlphaFoldDB" id="A0A9P0F044"/>
<dbReference type="Gene3D" id="2.30.42.10">
    <property type="match status" value="1"/>
</dbReference>
<dbReference type="InterPro" id="IPR001478">
    <property type="entry name" value="PDZ"/>
</dbReference>
<dbReference type="InterPro" id="IPR036034">
    <property type="entry name" value="PDZ_sf"/>
</dbReference>
<dbReference type="PANTHER" id="PTHR12651">
    <property type="entry name" value="26S PROTEASOME NON-ATPASE REGULATORY SUBUNIT 9"/>
    <property type="match status" value="1"/>
</dbReference>
<accession>A0A9P0F044</accession>
<organism evidence="7 8">
    <name type="scientific">Bemisia tabaci</name>
    <name type="common">Sweetpotato whitefly</name>
    <name type="synonym">Aleurodes tabaci</name>
    <dbReference type="NCBI Taxonomy" id="7038"/>
    <lineage>
        <taxon>Eukaryota</taxon>
        <taxon>Metazoa</taxon>
        <taxon>Ecdysozoa</taxon>
        <taxon>Arthropoda</taxon>
        <taxon>Hexapoda</taxon>
        <taxon>Insecta</taxon>
        <taxon>Pterygota</taxon>
        <taxon>Neoptera</taxon>
        <taxon>Paraneoptera</taxon>
        <taxon>Hemiptera</taxon>
        <taxon>Sternorrhyncha</taxon>
        <taxon>Aleyrodoidea</taxon>
        <taxon>Aleyrodidae</taxon>
        <taxon>Aleyrodinae</taxon>
        <taxon>Bemisia</taxon>
    </lineage>
</organism>
<evidence type="ECO:0000313" key="7">
    <source>
        <dbReference type="EMBL" id="CAH0383169.1"/>
    </source>
</evidence>
<dbReference type="GO" id="GO:0005737">
    <property type="term" value="C:cytoplasm"/>
    <property type="evidence" value="ECO:0007669"/>
    <property type="project" value="TreeGrafter"/>
</dbReference>
<comment type="similarity">
    <text evidence="1">Belongs to the proteasome subunit p27 family.</text>
</comment>
<dbReference type="Pfam" id="PF18265">
    <property type="entry name" value="Nas2_N"/>
    <property type="match status" value="1"/>
</dbReference>
<dbReference type="Pfam" id="PF13180">
    <property type="entry name" value="PDZ_2"/>
    <property type="match status" value="1"/>
</dbReference>